<dbReference type="NCBIfam" id="TIGR00605">
    <property type="entry name" value="rad4"/>
    <property type="match status" value="1"/>
</dbReference>
<reference evidence="12 13" key="1">
    <citation type="journal article" date="2024" name="BMC Genomics">
        <title>De novo assembly and annotation of Popillia japonica's genome with initial clues to its potential as an invasive pest.</title>
        <authorList>
            <person name="Cucini C."/>
            <person name="Boschi S."/>
            <person name="Funari R."/>
            <person name="Cardaioli E."/>
            <person name="Iannotti N."/>
            <person name="Marturano G."/>
            <person name="Paoli F."/>
            <person name="Bruttini M."/>
            <person name="Carapelli A."/>
            <person name="Frati F."/>
            <person name="Nardi F."/>
        </authorList>
    </citation>
    <scope>NUCLEOTIDE SEQUENCE [LARGE SCALE GENOMIC DNA]</scope>
    <source>
        <strain evidence="12">DMR45628</strain>
    </source>
</reference>
<feature type="domain" description="Rad4 beta-hairpin" evidence="9">
    <location>
        <begin position="165"/>
        <end position="217"/>
    </location>
</feature>
<evidence type="ECO:0000259" key="10">
    <source>
        <dbReference type="SMART" id="SM01031"/>
    </source>
</evidence>
<dbReference type="InterPro" id="IPR038765">
    <property type="entry name" value="Papain-like_cys_pep_sf"/>
</dbReference>
<dbReference type="InterPro" id="IPR018026">
    <property type="entry name" value="DNA_repair_Rad4-like"/>
</dbReference>
<evidence type="ECO:0000256" key="3">
    <source>
        <dbReference type="ARBA" id="ARBA00022553"/>
    </source>
</evidence>
<protein>
    <submittedName>
        <fullName evidence="12">Rad4 transglutaminase-like domain</fullName>
    </submittedName>
</protein>
<dbReference type="InterPro" id="IPR018327">
    <property type="entry name" value="BHD_2"/>
</dbReference>
<evidence type="ECO:0000313" key="13">
    <source>
        <dbReference type="Proteomes" id="UP001458880"/>
    </source>
</evidence>
<dbReference type="Gene3D" id="2.20.20.110">
    <property type="entry name" value="Rad4, beta-hairpin domain BHD1"/>
    <property type="match status" value="1"/>
</dbReference>
<dbReference type="InterPro" id="IPR018326">
    <property type="entry name" value="Rad4_beta-hairpin_dom1"/>
</dbReference>
<gene>
    <name evidence="12" type="ORF">QE152_g37839</name>
</gene>
<keyword evidence="3" id="KW-0597">Phosphoprotein</keyword>
<dbReference type="FunFam" id="3.30.70.2460:FF:000001">
    <property type="entry name" value="DNA repair protein Rad4 family"/>
    <property type="match status" value="1"/>
</dbReference>
<keyword evidence="4" id="KW-0227">DNA damage</keyword>
<evidence type="ECO:0000256" key="4">
    <source>
        <dbReference type="ARBA" id="ARBA00022763"/>
    </source>
</evidence>
<keyword evidence="5" id="KW-0238">DNA-binding</keyword>
<evidence type="ECO:0000256" key="2">
    <source>
        <dbReference type="ARBA" id="ARBA00009525"/>
    </source>
</evidence>
<dbReference type="Pfam" id="PF10403">
    <property type="entry name" value="BHD_1"/>
    <property type="match status" value="1"/>
</dbReference>
<dbReference type="Pfam" id="PF10405">
    <property type="entry name" value="BHD_3"/>
    <property type="match status" value="1"/>
</dbReference>
<evidence type="ECO:0000256" key="6">
    <source>
        <dbReference type="ARBA" id="ARBA00023204"/>
    </source>
</evidence>
<dbReference type="SMART" id="SM01030">
    <property type="entry name" value="BHD_1"/>
    <property type="match status" value="1"/>
</dbReference>
<evidence type="ECO:0000256" key="7">
    <source>
        <dbReference type="ARBA" id="ARBA00023242"/>
    </source>
</evidence>
<comment type="subcellular location">
    <subcellularLocation>
        <location evidence="1">Nucleus</location>
    </subcellularLocation>
</comment>
<dbReference type="Gene3D" id="3.30.70.2460">
    <property type="entry name" value="Rad4, beta-hairpin domain BHD3"/>
    <property type="match status" value="1"/>
</dbReference>
<feature type="region of interest" description="Disordered" evidence="8">
    <location>
        <begin position="1"/>
        <end position="31"/>
    </location>
</feature>
<dbReference type="AlphaFoldDB" id="A0AAW1I927"/>
<keyword evidence="7" id="KW-0539">Nucleus</keyword>
<evidence type="ECO:0000256" key="5">
    <source>
        <dbReference type="ARBA" id="ARBA00023125"/>
    </source>
</evidence>
<dbReference type="InterPro" id="IPR042488">
    <property type="entry name" value="Rad4_BHD3_sf"/>
</dbReference>
<dbReference type="GO" id="GO:0006289">
    <property type="term" value="P:nucleotide-excision repair"/>
    <property type="evidence" value="ECO:0007669"/>
    <property type="project" value="InterPro"/>
</dbReference>
<accession>A0AAW1I927</accession>
<dbReference type="SMART" id="SM01032">
    <property type="entry name" value="BHD_3"/>
    <property type="match status" value="1"/>
</dbReference>
<dbReference type="InterPro" id="IPR036985">
    <property type="entry name" value="Transglutaminase-like_sf"/>
</dbReference>
<evidence type="ECO:0000256" key="1">
    <source>
        <dbReference type="ARBA" id="ARBA00004123"/>
    </source>
</evidence>
<dbReference type="GO" id="GO:0005737">
    <property type="term" value="C:cytoplasm"/>
    <property type="evidence" value="ECO:0007669"/>
    <property type="project" value="TreeGrafter"/>
</dbReference>
<sequence length="428" mass="49846">MSKSYSDSDSDYVPQSARKVPTENDFKEKSVTVKRRIPMKKDLIEIEKNKQAKKEEERKKKGINVWIEVFAEAEEKWISVDVVKGQVHCIKEIYSRATHPISYILSWDNDNSIKDLTKRYCPNWNTITRKLRVDDKWWIKTLLPYKPPTSARDKEEDEDLARQQLEQPLPTTISEFKSHPLYVIKRHLLKFEAIYPPDALILGFVRNEPIYSRDCVHVLHSRDIWLKHAKVVKPGEKPYKIVKARPKYDKLSNSVITDQPLEIFGKWQVEDYVPPTAENGVVPRNAYGNVELFKPSMLPKGTVHLQLPGLNKIARKMNIDCASAIVGFDFHGGWSHPTYDGFVVCEEFSEQLIAAWYQEQEESEKKAQEKIEKRVYDNWRRLIRGLLIRERLKAKYDFGESSTASKSKKSKKGLTIKKRKVHSDTDSD</sequence>
<dbReference type="GO" id="GO:0003697">
    <property type="term" value="F:single-stranded DNA binding"/>
    <property type="evidence" value="ECO:0007669"/>
    <property type="project" value="TreeGrafter"/>
</dbReference>
<dbReference type="Gene3D" id="3.90.260.10">
    <property type="entry name" value="Transglutaminase-like"/>
    <property type="match status" value="1"/>
</dbReference>
<name>A0AAW1I927_POPJA</name>
<feature type="domain" description="Rad4 beta-hairpin" evidence="10">
    <location>
        <begin position="219"/>
        <end position="275"/>
    </location>
</feature>
<keyword evidence="13" id="KW-1185">Reference proteome</keyword>
<evidence type="ECO:0000256" key="8">
    <source>
        <dbReference type="SAM" id="MobiDB-lite"/>
    </source>
</evidence>
<dbReference type="GO" id="GO:0000111">
    <property type="term" value="C:nucleotide-excision repair factor 2 complex"/>
    <property type="evidence" value="ECO:0007669"/>
    <property type="project" value="TreeGrafter"/>
</dbReference>
<keyword evidence="6" id="KW-0234">DNA repair</keyword>
<dbReference type="GO" id="GO:0006298">
    <property type="term" value="P:mismatch repair"/>
    <property type="evidence" value="ECO:0007669"/>
    <property type="project" value="TreeGrafter"/>
</dbReference>
<dbReference type="PANTHER" id="PTHR12135:SF0">
    <property type="entry name" value="DNA REPAIR PROTEIN COMPLEMENTING XP-C CELLS"/>
    <property type="match status" value="1"/>
</dbReference>
<dbReference type="EMBL" id="JASPKY010000757">
    <property type="protein sequence ID" value="KAK9685706.1"/>
    <property type="molecule type" value="Genomic_DNA"/>
</dbReference>
<dbReference type="InterPro" id="IPR004583">
    <property type="entry name" value="DNA_repair_Rad4"/>
</dbReference>
<dbReference type="GO" id="GO:0071942">
    <property type="term" value="C:XPC complex"/>
    <property type="evidence" value="ECO:0007669"/>
    <property type="project" value="TreeGrafter"/>
</dbReference>
<comment type="caution">
    <text evidence="12">The sequence shown here is derived from an EMBL/GenBank/DDBJ whole genome shotgun (WGS) entry which is preliminary data.</text>
</comment>
<evidence type="ECO:0000313" key="12">
    <source>
        <dbReference type="EMBL" id="KAK9685706.1"/>
    </source>
</evidence>
<dbReference type="InterPro" id="IPR018328">
    <property type="entry name" value="Rad4_beta-hairpin_dom3"/>
</dbReference>
<dbReference type="Proteomes" id="UP001458880">
    <property type="component" value="Unassembled WGS sequence"/>
</dbReference>
<dbReference type="SMART" id="SM01031">
    <property type="entry name" value="BHD_2"/>
    <property type="match status" value="1"/>
</dbReference>
<evidence type="ECO:0000259" key="9">
    <source>
        <dbReference type="SMART" id="SM01030"/>
    </source>
</evidence>
<feature type="compositionally biased region" description="Basic and acidic residues" evidence="8">
    <location>
        <begin position="20"/>
        <end position="31"/>
    </location>
</feature>
<comment type="similarity">
    <text evidence="2">Belongs to the XPC family.</text>
</comment>
<feature type="compositionally biased region" description="Basic residues" evidence="8">
    <location>
        <begin position="406"/>
        <end position="421"/>
    </location>
</feature>
<dbReference type="InterPro" id="IPR018325">
    <property type="entry name" value="Rad4/PNGase_transGLS-fold"/>
</dbReference>
<dbReference type="Pfam" id="PF03835">
    <property type="entry name" value="Rad4"/>
    <property type="match status" value="1"/>
</dbReference>
<evidence type="ECO:0000259" key="11">
    <source>
        <dbReference type="SMART" id="SM01032"/>
    </source>
</evidence>
<proteinExistence type="inferred from homology"/>
<dbReference type="GO" id="GO:0003684">
    <property type="term" value="F:damaged DNA binding"/>
    <property type="evidence" value="ECO:0007669"/>
    <property type="project" value="InterPro"/>
</dbReference>
<dbReference type="FunFam" id="2.20.20.110:FF:000001">
    <property type="entry name" value="DNA repair protein complementing XP-C cells"/>
    <property type="match status" value="1"/>
</dbReference>
<feature type="domain" description="Rad4 beta-hairpin" evidence="11">
    <location>
        <begin position="282"/>
        <end position="356"/>
    </location>
</feature>
<organism evidence="12 13">
    <name type="scientific">Popillia japonica</name>
    <name type="common">Japanese beetle</name>
    <dbReference type="NCBI Taxonomy" id="7064"/>
    <lineage>
        <taxon>Eukaryota</taxon>
        <taxon>Metazoa</taxon>
        <taxon>Ecdysozoa</taxon>
        <taxon>Arthropoda</taxon>
        <taxon>Hexapoda</taxon>
        <taxon>Insecta</taxon>
        <taxon>Pterygota</taxon>
        <taxon>Neoptera</taxon>
        <taxon>Endopterygota</taxon>
        <taxon>Coleoptera</taxon>
        <taxon>Polyphaga</taxon>
        <taxon>Scarabaeiformia</taxon>
        <taxon>Scarabaeidae</taxon>
        <taxon>Rutelinae</taxon>
        <taxon>Popillia</taxon>
    </lineage>
</organism>
<feature type="region of interest" description="Disordered" evidence="8">
    <location>
        <begin position="398"/>
        <end position="428"/>
    </location>
</feature>
<dbReference type="PANTHER" id="PTHR12135">
    <property type="entry name" value="DNA REPAIR PROTEIN XP-C / RAD4"/>
    <property type="match status" value="1"/>
</dbReference>
<dbReference type="SUPFAM" id="SSF54001">
    <property type="entry name" value="Cysteine proteinases"/>
    <property type="match status" value="1"/>
</dbReference>